<keyword evidence="1" id="KW-0812">Transmembrane</keyword>
<name>A0A1V4I871_9CLOT</name>
<feature type="transmembrane region" description="Helical" evidence="1">
    <location>
        <begin position="58"/>
        <end position="76"/>
    </location>
</feature>
<dbReference type="EMBL" id="MZGV01000098">
    <property type="protein sequence ID" value="OPJ56178.1"/>
    <property type="molecule type" value="Genomic_DNA"/>
</dbReference>
<dbReference type="RefSeq" id="WP_079428373.1">
    <property type="nucleotide sequence ID" value="NZ_MZGV01000098.1"/>
</dbReference>
<reference evidence="2 3" key="1">
    <citation type="submission" date="2017-03" db="EMBL/GenBank/DDBJ databases">
        <title>Genome sequence of Clostridium oryzae DSM 28571.</title>
        <authorList>
            <person name="Poehlein A."/>
            <person name="Daniel R."/>
        </authorList>
    </citation>
    <scope>NUCLEOTIDE SEQUENCE [LARGE SCALE GENOMIC DNA]</scope>
    <source>
        <strain evidence="2 3">DSM 28571</strain>
    </source>
</reference>
<proteinExistence type="predicted"/>
<gene>
    <name evidence="2" type="ORF">CLORY_42950</name>
</gene>
<accession>A0A1V4I871</accession>
<comment type="caution">
    <text evidence="2">The sequence shown here is derived from an EMBL/GenBank/DDBJ whole genome shotgun (WGS) entry which is preliminary data.</text>
</comment>
<keyword evidence="1" id="KW-0472">Membrane</keyword>
<dbReference type="Proteomes" id="UP000190080">
    <property type="component" value="Unassembled WGS sequence"/>
</dbReference>
<dbReference type="AlphaFoldDB" id="A0A1V4I871"/>
<evidence type="ECO:0000256" key="1">
    <source>
        <dbReference type="SAM" id="Phobius"/>
    </source>
</evidence>
<feature type="transmembrane region" description="Helical" evidence="1">
    <location>
        <begin position="12"/>
        <end position="38"/>
    </location>
</feature>
<sequence>MKNKENNGLGLPIVSLCIIQLSLWIIASVSTIIAILFRESLDRNLAYMGYKSKPVLESVIYLIMYLLIILSIKFILSKNLLGVLSYFIVSIAAFIYSIIADGFKIDTILPVVFPILMIVFIFNKKGRK</sequence>
<feature type="transmembrane region" description="Helical" evidence="1">
    <location>
        <begin position="83"/>
        <end position="99"/>
    </location>
</feature>
<keyword evidence="1" id="KW-1133">Transmembrane helix</keyword>
<evidence type="ECO:0000313" key="2">
    <source>
        <dbReference type="EMBL" id="OPJ56178.1"/>
    </source>
</evidence>
<keyword evidence="3" id="KW-1185">Reference proteome</keyword>
<protein>
    <submittedName>
        <fullName evidence="2">Uncharacterized protein</fullName>
    </submittedName>
</protein>
<feature type="transmembrane region" description="Helical" evidence="1">
    <location>
        <begin position="105"/>
        <end position="122"/>
    </location>
</feature>
<evidence type="ECO:0000313" key="3">
    <source>
        <dbReference type="Proteomes" id="UP000190080"/>
    </source>
</evidence>
<organism evidence="2 3">
    <name type="scientific">Clostridium oryzae</name>
    <dbReference type="NCBI Taxonomy" id="1450648"/>
    <lineage>
        <taxon>Bacteria</taxon>
        <taxon>Bacillati</taxon>
        <taxon>Bacillota</taxon>
        <taxon>Clostridia</taxon>
        <taxon>Eubacteriales</taxon>
        <taxon>Clostridiaceae</taxon>
        <taxon>Clostridium</taxon>
    </lineage>
</organism>